<keyword evidence="1" id="KW-0812">Transmembrane</keyword>
<evidence type="ECO:0000313" key="2">
    <source>
        <dbReference type="EMBL" id="KKN47132.1"/>
    </source>
</evidence>
<accession>A0A0F9RCD4</accession>
<keyword evidence="1" id="KW-1133">Transmembrane helix</keyword>
<name>A0A0F9RCD4_9ZZZZ</name>
<protein>
    <submittedName>
        <fullName evidence="2">Uncharacterized protein</fullName>
    </submittedName>
</protein>
<evidence type="ECO:0000256" key="1">
    <source>
        <dbReference type="SAM" id="Phobius"/>
    </source>
</evidence>
<proteinExistence type="predicted"/>
<sequence length="61" mass="6897">MDKKETDENTEFIKDENEPKRNYIFQNNSITKIATIIVVAFLILIIIGLVASGTSFFSSDL</sequence>
<reference evidence="2" key="1">
    <citation type="journal article" date="2015" name="Nature">
        <title>Complex archaea that bridge the gap between prokaryotes and eukaryotes.</title>
        <authorList>
            <person name="Spang A."/>
            <person name="Saw J.H."/>
            <person name="Jorgensen S.L."/>
            <person name="Zaremba-Niedzwiedzka K."/>
            <person name="Martijn J."/>
            <person name="Lind A.E."/>
            <person name="van Eijk R."/>
            <person name="Schleper C."/>
            <person name="Guy L."/>
            <person name="Ettema T.J."/>
        </authorList>
    </citation>
    <scope>NUCLEOTIDE SEQUENCE</scope>
</reference>
<keyword evidence="1" id="KW-0472">Membrane</keyword>
<dbReference type="EMBL" id="LAZR01001293">
    <property type="protein sequence ID" value="KKN47132.1"/>
    <property type="molecule type" value="Genomic_DNA"/>
</dbReference>
<organism evidence="2">
    <name type="scientific">marine sediment metagenome</name>
    <dbReference type="NCBI Taxonomy" id="412755"/>
    <lineage>
        <taxon>unclassified sequences</taxon>
        <taxon>metagenomes</taxon>
        <taxon>ecological metagenomes</taxon>
    </lineage>
</organism>
<feature type="transmembrane region" description="Helical" evidence="1">
    <location>
        <begin position="30"/>
        <end position="51"/>
    </location>
</feature>
<comment type="caution">
    <text evidence="2">The sequence shown here is derived from an EMBL/GenBank/DDBJ whole genome shotgun (WGS) entry which is preliminary data.</text>
</comment>
<gene>
    <name evidence="2" type="ORF">LCGC14_0665990</name>
</gene>
<dbReference type="AlphaFoldDB" id="A0A0F9RCD4"/>